<gene>
    <name evidence="2" type="ORF">TI39_contig359g00015</name>
</gene>
<sequence length="211" mass="24136">MNAYDDFVCYLIPHPLSDSDLSTHPVQPPAHINPHKPLHHLTTMDPTLYKYPSPLEGWESSEPLSDERNPDGKSLQNPPSITLSEAYTEFIDPLAKDDRGAFDAHIYFLHTDERETAFARALHERVRREFPELRVYPLHQHPIGPHPVGMFEVNLFTPPQFGAFVSWLVIHRGPLSVLLHPNTGDAMRDHTQRAIWMGERYPLQTGPLRGE</sequence>
<dbReference type="PANTHER" id="PTHR36423:SF2">
    <property type="entry name" value="AFR070WP"/>
    <property type="match status" value="1"/>
</dbReference>
<reference evidence="2 3" key="1">
    <citation type="submission" date="2015-03" db="EMBL/GenBank/DDBJ databases">
        <title>RNA-seq based gene annotation and comparative genomics of four Zymoseptoria species reveal species-specific pathogenicity related genes and transposable element activity.</title>
        <authorList>
            <person name="Grandaubert J."/>
            <person name="Bhattacharyya A."/>
            <person name="Stukenbrock E.H."/>
        </authorList>
    </citation>
    <scope>NUCLEOTIDE SEQUENCE [LARGE SCALE GENOMIC DNA]</scope>
    <source>
        <strain evidence="2 3">Zb18110</strain>
    </source>
</reference>
<comment type="caution">
    <text evidence="2">The sequence shown here is derived from an EMBL/GenBank/DDBJ whole genome shotgun (WGS) entry which is preliminary data.</text>
</comment>
<dbReference type="OrthoDB" id="9970095at2759"/>
<dbReference type="InterPro" id="IPR014980">
    <property type="entry name" value="DOPA_dioxygen"/>
</dbReference>
<protein>
    <submittedName>
        <fullName evidence="2">Uncharacterized protein</fullName>
    </submittedName>
</protein>
<accession>A0A0F4GQ86</accession>
<organism evidence="2 3">
    <name type="scientific">Zymoseptoria brevis</name>
    <dbReference type="NCBI Taxonomy" id="1047168"/>
    <lineage>
        <taxon>Eukaryota</taxon>
        <taxon>Fungi</taxon>
        <taxon>Dikarya</taxon>
        <taxon>Ascomycota</taxon>
        <taxon>Pezizomycotina</taxon>
        <taxon>Dothideomycetes</taxon>
        <taxon>Dothideomycetidae</taxon>
        <taxon>Mycosphaerellales</taxon>
        <taxon>Mycosphaerellaceae</taxon>
        <taxon>Zymoseptoria</taxon>
    </lineage>
</organism>
<evidence type="ECO:0000313" key="3">
    <source>
        <dbReference type="Proteomes" id="UP000033647"/>
    </source>
</evidence>
<dbReference type="Proteomes" id="UP000033647">
    <property type="component" value="Unassembled WGS sequence"/>
</dbReference>
<proteinExistence type="predicted"/>
<dbReference type="EMBL" id="LAFY01000351">
    <property type="protein sequence ID" value="KJX99403.1"/>
    <property type="molecule type" value="Genomic_DNA"/>
</dbReference>
<dbReference type="SUPFAM" id="SSF143410">
    <property type="entry name" value="DOPA-like"/>
    <property type="match status" value="1"/>
</dbReference>
<evidence type="ECO:0000256" key="1">
    <source>
        <dbReference type="SAM" id="MobiDB-lite"/>
    </source>
</evidence>
<name>A0A0F4GQ86_9PEZI</name>
<dbReference type="AlphaFoldDB" id="A0A0F4GQ86"/>
<keyword evidence="3" id="KW-1185">Reference proteome</keyword>
<feature type="region of interest" description="Disordered" evidence="1">
    <location>
        <begin position="55"/>
        <end position="80"/>
    </location>
</feature>
<dbReference type="Gene3D" id="3.30.70.1240">
    <property type="entry name" value="DOPA-like domains"/>
    <property type="match status" value="1"/>
</dbReference>
<dbReference type="Pfam" id="PF08883">
    <property type="entry name" value="DOPA_dioxygen"/>
    <property type="match status" value="1"/>
</dbReference>
<evidence type="ECO:0000313" key="2">
    <source>
        <dbReference type="EMBL" id="KJX99403.1"/>
    </source>
</evidence>
<dbReference type="InterPro" id="IPR023389">
    <property type="entry name" value="DOPA-like_sf"/>
</dbReference>
<dbReference type="PANTHER" id="PTHR36423">
    <property type="entry name" value="AFR070WP"/>
    <property type="match status" value="1"/>
</dbReference>